<dbReference type="InterPro" id="IPR001648">
    <property type="entry name" value="Ribosomal_bS18"/>
</dbReference>
<dbReference type="SUPFAM" id="SSF46911">
    <property type="entry name" value="Ribosomal protein S18"/>
    <property type="match status" value="1"/>
</dbReference>
<evidence type="ECO:0000313" key="4">
    <source>
        <dbReference type="EMBL" id="PBC29786.1"/>
    </source>
</evidence>
<dbReference type="GO" id="GO:0070181">
    <property type="term" value="F:small ribosomal subunit rRNA binding"/>
    <property type="evidence" value="ECO:0007669"/>
    <property type="project" value="TreeGrafter"/>
</dbReference>
<dbReference type="OrthoDB" id="10066799at2759"/>
<dbReference type="PANTHER" id="PTHR13479:SF40">
    <property type="entry name" value="SMALL RIBOSOMAL SUBUNIT PROTEIN BS18M"/>
    <property type="match status" value="1"/>
</dbReference>
<evidence type="ECO:0000256" key="1">
    <source>
        <dbReference type="ARBA" id="ARBA00005589"/>
    </source>
</evidence>
<dbReference type="GO" id="GO:0003735">
    <property type="term" value="F:structural constituent of ribosome"/>
    <property type="evidence" value="ECO:0007669"/>
    <property type="project" value="InterPro"/>
</dbReference>
<comment type="similarity">
    <text evidence="1">Belongs to the bacterial ribosomal protein bS18 family.</text>
</comment>
<dbReference type="STRING" id="94128.A0A2A3EF55"/>
<keyword evidence="2 4" id="KW-0689">Ribosomal protein</keyword>
<evidence type="ECO:0000256" key="2">
    <source>
        <dbReference type="ARBA" id="ARBA00022980"/>
    </source>
</evidence>
<gene>
    <name evidence="4" type="ORF">APICC_02997</name>
</gene>
<dbReference type="Gene3D" id="4.10.640.10">
    <property type="entry name" value="Ribosomal protein S18"/>
    <property type="match status" value="1"/>
</dbReference>
<reference evidence="4 5" key="1">
    <citation type="submission" date="2014-07" db="EMBL/GenBank/DDBJ databases">
        <title>Genomic and transcriptomic analysis on Apis cerana provide comprehensive insights into honey bee biology.</title>
        <authorList>
            <person name="Diao Q."/>
            <person name="Sun L."/>
            <person name="Zheng H."/>
            <person name="Zheng H."/>
            <person name="Xu S."/>
            <person name="Wang S."/>
            <person name="Zeng Z."/>
            <person name="Hu F."/>
            <person name="Su S."/>
            <person name="Wu J."/>
        </authorList>
    </citation>
    <scope>NUCLEOTIDE SEQUENCE [LARGE SCALE GENOMIC DNA]</scope>
    <source>
        <tissue evidence="4">Pupae without intestine</tissue>
    </source>
</reference>
<keyword evidence="5" id="KW-1185">Reference proteome</keyword>
<protein>
    <submittedName>
        <fullName evidence="4">28S ribosomal protein S18c</fullName>
    </submittedName>
</protein>
<proteinExistence type="inferred from homology"/>
<evidence type="ECO:0000256" key="3">
    <source>
        <dbReference type="ARBA" id="ARBA00023274"/>
    </source>
</evidence>
<keyword evidence="3" id="KW-0687">Ribonucleoprotein</keyword>
<dbReference type="PANTHER" id="PTHR13479">
    <property type="entry name" value="30S RIBOSOMAL PROTEIN S18"/>
    <property type="match status" value="1"/>
</dbReference>
<dbReference type="AlphaFoldDB" id="A0A2A3EF55"/>
<dbReference type="GO" id="GO:0032543">
    <property type="term" value="P:mitochondrial translation"/>
    <property type="evidence" value="ECO:0007669"/>
    <property type="project" value="TreeGrafter"/>
</dbReference>
<organism evidence="4 5">
    <name type="scientific">Apis cerana cerana</name>
    <name type="common">Oriental honeybee</name>
    <dbReference type="NCBI Taxonomy" id="94128"/>
    <lineage>
        <taxon>Eukaryota</taxon>
        <taxon>Metazoa</taxon>
        <taxon>Ecdysozoa</taxon>
        <taxon>Arthropoda</taxon>
        <taxon>Hexapoda</taxon>
        <taxon>Insecta</taxon>
        <taxon>Pterygota</taxon>
        <taxon>Neoptera</taxon>
        <taxon>Endopterygota</taxon>
        <taxon>Hymenoptera</taxon>
        <taxon>Apocrita</taxon>
        <taxon>Aculeata</taxon>
        <taxon>Apoidea</taxon>
        <taxon>Anthophila</taxon>
        <taxon>Apidae</taxon>
        <taxon>Apis</taxon>
    </lineage>
</organism>
<name>A0A2A3EF55_APICC</name>
<accession>A0A2A3EF55</accession>
<dbReference type="GO" id="GO:0005763">
    <property type="term" value="C:mitochondrial small ribosomal subunit"/>
    <property type="evidence" value="ECO:0007669"/>
    <property type="project" value="TreeGrafter"/>
</dbReference>
<dbReference type="Pfam" id="PF01084">
    <property type="entry name" value="Ribosomal_S18"/>
    <property type="match status" value="1"/>
</dbReference>
<evidence type="ECO:0000313" key="5">
    <source>
        <dbReference type="Proteomes" id="UP000242457"/>
    </source>
</evidence>
<dbReference type="Proteomes" id="UP000242457">
    <property type="component" value="Unassembled WGS sequence"/>
</dbReference>
<sequence>MYTFINLPILRYTTNKIPILFRNKTNACTSNELTDLISRSDPDMPISIENPYKKKQQLCILCKLNIEPDYKNVRLLSQFQSRHTGRIYEKHITGLCEYKQKKVEQEIIKAQHAGLMGYMTKELKFCHDPMLFDPNFPFKAHKY</sequence>
<dbReference type="EMBL" id="KZ288271">
    <property type="protein sequence ID" value="PBC29786.1"/>
    <property type="molecule type" value="Genomic_DNA"/>
</dbReference>
<dbReference type="InterPro" id="IPR036870">
    <property type="entry name" value="Ribosomal_bS18_sf"/>
</dbReference>